<protein>
    <submittedName>
        <fullName evidence="2">Uncharacterized protein</fullName>
    </submittedName>
</protein>
<evidence type="ECO:0000313" key="2">
    <source>
        <dbReference type="EMBL" id="KAK9905967.1"/>
    </source>
</evidence>
<sequence>MAAIVTIQCSQTGVSHPQQLVEGMLNWESVKKAFQVEVVELEDSKIPSLHRQGNWTGLTRQIFAPNDVIKVKVTKRGVLPRSAAGSFEWRPPRPRLPAGSPSKPDSSKSQKTQALSDEAFVLRNVFTGISAAYDLYDAWWGERWSSQEVPFADAASLTVIASRMYLRVQHLACRLKSTGNEAAEQLVLAEALSVLCELSSVSIRPMAINDALLSDRLSMEEATSSSTQPSHPDLVYSNNIAHEGSLHVCGVTTGSVELQFIDIDGDTQRPYIVGAIRVDLKLSGHVFAKKVNQVEKEALAMWCTNARKGIFKDVTIFLSDGQDLGRFTYHSNMKEYRDRMRVSKITGHFT</sequence>
<evidence type="ECO:0000313" key="3">
    <source>
        <dbReference type="Proteomes" id="UP001491310"/>
    </source>
</evidence>
<feature type="region of interest" description="Disordered" evidence="1">
    <location>
        <begin position="84"/>
        <end position="111"/>
    </location>
</feature>
<keyword evidence="3" id="KW-1185">Reference proteome</keyword>
<name>A0ABR2YIM0_9CHLO</name>
<proteinExistence type="predicted"/>
<dbReference type="Proteomes" id="UP001491310">
    <property type="component" value="Unassembled WGS sequence"/>
</dbReference>
<evidence type="ECO:0000256" key="1">
    <source>
        <dbReference type="SAM" id="MobiDB-lite"/>
    </source>
</evidence>
<dbReference type="EMBL" id="JALJOT010000011">
    <property type="protein sequence ID" value="KAK9905967.1"/>
    <property type="molecule type" value="Genomic_DNA"/>
</dbReference>
<reference evidence="2 3" key="1">
    <citation type="journal article" date="2024" name="Nat. Commun.">
        <title>Phylogenomics reveals the evolutionary origins of lichenization in chlorophyte algae.</title>
        <authorList>
            <person name="Puginier C."/>
            <person name="Libourel C."/>
            <person name="Otte J."/>
            <person name="Skaloud P."/>
            <person name="Haon M."/>
            <person name="Grisel S."/>
            <person name="Petersen M."/>
            <person name="Berrin J.G."/>
            <person name="Delaux P.M."/>
            <person name="Dal Grande F."/>
            <person name="Keller J."/>
        </authorList>
    </citation>
    <scope>NUCLEOTIDE SEQUENCE [LARGE SCALE GENOMIC DNA]</scope>
    <source>
        <strain evidence="2 3">SAG 216-7</strain>
    </source>
</reference>
<feature type="compositionally biased region" description="Low complexity" evidence="1">
    <location>
        <begin position="100"/>
        <end position="109"/>
    </location>
</feature>
<gene>
    <name evidence="2" type="ORF">WJX75_009761</name>
</gene>
<organism evidence="2 3">
    <name type="scientific">Coccomyxa subellipsoidea</name>
    <dbReference type="NCBI Taxonomy" id="248742"/>
    <lineage>
        <taxon>Eukaryota</taxon>
        <taxon>Viridiplantae</taxon>
        <taxon>Chlorophyta</taxon>
        <taxon>core chlorophytes</taxon>
        <taxon>Trebouxiophyceae</taxon>
        <taxon>Trebouxiophyceae incertae sedis</taxon>
        <taxon>Coccomyxaceae</taxon>
        <taxon>Coccomyxa</taxon>
    </lineage>
</organism>
<accession>A0ABR2YIM0</accession>
<comment type="caution">
    <text evidence="2">The sequence shown here is derived from an EMBL/GenBank/DDBJ whole genome shotgun (WGS) entry which is preliminary data.</text>
</comment>